<proteinExistence type="predicted"/>
<dbReference type="Proteomes" id="UP000256970">
    <property type="component" value="Unassembled WGS sequence"/>
</dbReference>
<evidence type="ECO:0000313" key="3">
    <source>
        <dbReference type="Proteomes" id="UP000256970"/>
    </source>
</evidence>
<feature type="region of interest" description="Disordered" evidence="1">
    <location>
        <begin position="121"/>
        <end position="145"/>
    </location>
</feature>
<accession>A0A383W8R4</accession>
<reference evidence="2 3" key="1">
    <citation type="submission" date="2016-10" db="EMBL/GenBank/DDBJ databases">
        <authorList>
            <person name="Cai Z."/>
        </authorList>
    </citation>
    <scope>NUCLEOTIDE SEQUENCE [LARGE SCALE GENOMIC DNA]</scope>
</reference>
<evidence type="ECO:0000313" key="2">
    <source>
        <dbReference type="EMBL" id="SZX73562.1"/>
    </source>
</evidence>
<gene>
    <name evidence="2" type="ORF">BQ4739_LOCUS13822</name>
</gene>
<sequence>MRCPGQPVVWDGLNKSSSTSREVTAVQQLQIEAVTGCYLQHGYDRLKGDFKVPNNGEVLIQQLVRHGWLQWGGKHAGKSRATSTIAELYSAEPALMKLMNDCRQRVTGLCWEQQQQEQQQRKAKKTKHAVQQMTTGAASAATRRGTAAAAALPRVEAAPPLLAPAVLPQPPPQAAAAAAPAPAAAALPPAAAAAAGSFTLHPFPPQQFHVPTALQQLVLLLGHIASVPGAPAVCELLQRLTAALRPLAALSDDDPRALLLPAYYAAAQVHAQQGQLGRAAAVIQEILAAVDG</sequence>
<keyword evidence="3" id="KW-1185">Reference proteome</keyword>
<name>A0A383W8R4_TETOB</name>
<dbReference type="AlphaFoldDB" id="A0A383W8R4"/>
<organism evidence="2 3">
    <name type="scientific">Tetradesmus obliquus</name>
    <name type="common">Green alga</name>
    <name type="synonym">Acutodesmus obliquus</name>
    <dbReference type="NCBI Taxonomy" id="3088"/>
    <lineage>
        <taxon>Eukaryota</taxon>
        <taxon>Viridiplantae</taxon>
        <taxon>Chlorophyta</taxon>
        <taxon>core chlorophytes</taxon>
        <taxon>Chlorophyceae</taxon>
        <taxon>CS clade</taxon>
        <taxon>Sphaeropleales</taxon>
        <taxon>Scenedesmaceae</taxon>
        <taxon>Tetradesmus</taxon>
    </lineage>
</organism>
<protein>
    <submittedName>
        <fullName evidence="2">Uncharacterized protein</fullName>
    </submittedName>
</protein>
<dbReference type="EMBL" id="FNXT01001193">
    <property type="protein sequence ID" value="SZX73562.1"/>
    <property type="molecule type" value="Genomic_DNA"/>
</dbReference>
<evidence type="ECO:0000256" key="1">
    <source>
        <dbReference type="SAM" id="MobiDB-lite"/>
    </source>
</evidence>
<feature type="compositionally biased region" description="Low complexity" evidence="1">
    <location>
        <begin position="134"/>
        <end position="145"/>
    </location>
</feature>